<name>A0A0I9S757_BACFG</name>
<protein>
    <submittedName>
        <fullName evidence="2">Uncharacterized protein</fullName>
    </submittedName>
</protein>
<evidence type="ECO:0000313" key="3">
    <source>
        <dbReference type="EMBL" id="MCZ2655310.1"/>
    </source>
</evidence>
<keyword evidence="1" id="KW-0472">Membrane</keyword>
<dbReference type="PATRIC" id="fig|817.53.peg.3607"/>
<organism evidence="2">
    <name type="scientific">Bacteroides fragilis</name>
    <dbReference type="NCBI Taxonomy" id="817"/>
    <lineage>
        <taxon>Bacteria</taxon>
        <taxon>Pseudomonadati</taxon>
        <taxon>Bacteroidota</taxon>
        <taxon>Bacteroidia</taxon>
        <taxon>Bacteroidales</taxon>
        <taxon>Bacteroidaceae</taxon>
        <taxon>Bacteroides</taxon>
    </lineage>
</organism>
<dbReference type="RefSeq" id="WP_044301490.1">
    <property type="nucleotide sequence ID" value="NZ_CABJEQ010000016.1"/>
</dbReference>
<reference evidence="2" key="2">
    <citation type="submission" date="2014-07" db="EMBL/GenBank/DDBJ databases">
        <title>Genetics and epidemiology of antimicrobial resistance in B. fragilis group.</title>
        <authorList>
            <person name="Sydenham T.V."/>
            <person name="Hasman H."/>
            <person name="Kemp M."/>
            <person name="Justesen U.S."/>
        </authorList>
    </citation>
    <scope>NUCLEOTIDE SEQUENCE [LARGE SCALE GENOMIC DNA]</scope>
    <source>
        <strain evidence="2">DCMOUH0018B</strain>
    </source>
</reference>
<dbReference type="EMBL" id="JMZZ02000217">
    <property type="protein sequence ID" value="KFX73555.1"/>
    <property type="molecule type" value="Genomic_DNA"/>
</dbReference>
<reference evidence="2" key="1">
    <citation type="book" date="2014" name="THE 24TH EUROPEAN CONGRESS OF CLINICAL MICROBIOLOGY AND INFECTIOUS DISEASES" publisher="ECCMID 2014" city="Barcelona, Spain">
        <title>Identification of resistance genes in three multidrug-resistant Bacteroides fragilis isolates by whole genome sequencing.</title>
        <editorList>
            <person name="Unknown"/>
            <person name="A."/>
        </editorList>
        <authorList>
            <person name="Sydenham T.V."/>
            <person name="Hasman H."/>
            <person name="Wang M."/>
            <person name="Soki J."/>
            <person name="Nagy E."/>
            <person name="Justesen U.S."/>
        </authorList>
    </citation>
    <scope>NUCLEOTIDE SEQUENCE</scope>
    <source>
        <strain evidence="2">DCMOUH0018B</strain>
    </source>
</reference>
<gene>
    <name evidence="2" type="ORF">EE52_0217500</name>
    <name evidence="3" type="ORF">O1422_14165</name>
</gene>
<dbReference type="EMBL" id="JAPUAC010000011">
    <property type="protein sequence ID" value="MCZ2655310.1"/>
    <property type="molecule type" value="Genomic_DNA"/>
</dbReference>
<feature type="transmembrane region" description="Helical" evidence="1">
    <location>
        <begin position="170"/>
        <end position="190"/>
    </location>
</feature>
<keyword evidence="1" id="KW-1133">Transmembrane helix</keyword>
<evidence type="ECO:0000313" key="2">
    <source>
        <dbReference type="EMBL" id="KFX73555.1"/>
    </source>
</evidence>
<sequence>MRLQICAEIEGLFLLKGEIIAKLYPYEFALYEKDEKRFISITKSIKDYMKYAPKLYVKDGITHIEATKHEIYKDMEEWLYYIEAMGAFNFEVSKIHVDELEVNWIYETDDEKGQIPITSLKRNKQERKAEKYVANSNLSNLVIFRRMLPEAHIPFSYYRQAKAFFDDSNYYFAFINYFMMLEFCFAEGNFHKQKMTGSFLKSNLLKLCVLSAISMIKERDNNTGNYKWLLDECKTRQKDVNFEGIVYVLIEYRGLLSHATTCSKKYLFDDYKLRSLAFITSLICFLLCGYIQIYCSSSEESKNKLMQERISKLEEELYNNSPK</sequence>
<comment type="caution">
    <text evidence="2">The sequence shown here is derived from an EMBL/GenBank/DDBJ whole genome shotgun (WGS) entry which is preliminary data.</text>
</comment>
<feature type="transmembrane region" description="Helical" evidence="1">
    <location>
        <begin position="273"/>
        <end position="294"/>
    </location>
</feature>
<reference evidence="3" key="3">
    <citation type="submission" date="2022-12" db="EMBL/GenBank/DDBJ databases">
        <title>Development of a Multilocus Sequence Typing Scheme for Bacteroides fragilis Based on Whole Genome Sequencing Data and Clinical Application.</title>
        <authorList>
            <person name="Nielsen F.D."/>
            <person name="Justesen U.S."/>
        </authorList>
    </citation>
    <scope>NUCLEOTIDE SEQUENCE</scope>
    <source>
        <strain evidence="3">BF_BC_ODE_DK_2015_2</strain>
    </source>
</reference>
<proteinExistence type="predicted"/>
<evidence type="ECO:0000256" key="1">
    <source>
        <dbReference type="SAM" id="Phobius"/>
    </source>
</evidence>
<dbReference type="AlphaFoldDB" id="A0A0I9S757"/>
<keyword evidence="1" id="KW-0812">Transmembrane</keyword>
<dbReference type="Proteomes" id="UP001075704">
    <property type="component" value="Unassembled WGS sequence"/>
</dbReference>
<accession>A0A0I9S757</accession>